<feature type="transmembrane region" description="Helical" evidence="9">
    <location>
        <begin position="20"/>
        <end position="42"/>
    </location>
</feature>
<dbReference type="PANTHER" id="PTHR38438">
    <property type="entry name" value="RIBOFLAVIN TRANSPORTER RIBU"/>
    <property type="match status" value="1"/>
</dbReference>
<comment type="caution">
    <text evidence="10">The sequence shown here is derived from an EMBL/GenBank/DDBJ whole genome shotgun (WGS) entry which is preliminary data.</text>
</comment>
<dbReference type="GO" id="GO:0005886">
    <property type="term" value="C:plasma membrane"/>
    <property type="evidence" value="ECO:0007669"/>
    <property type="project" value="UniProtKB-SubCell"/>
</dbReference>
<keyword evidence="3 8" id="KW-0813">Transport</keyword>
<evidence type="ECO:0000256" key="9">
    <source>
        <dbReference type="SAM" id="Phobius"/>
    </source>
</evidence>
<accession>A0A0R2A4Y4</accession>
<evidence type="ECO:0000256" key="7">
    <source>
        <dbReference type="ARBA" id="ARBA00023136"/>
    </source>
</evidence>
<dbReference type="STRING" id="1423813.FC26_GL002084"/>
<keyword evidence="11" id="KW-1185">Reference proteome</keyword>
<dbReference type="PATRIC" id="fig|1423813.3.peg.2121"/>
<dbReference type="GO" id="GO:0032217">
    <property type="term" value="F:riboflavin transmembrane transporter activity"/>
    <property type="evidence" value="ECO:0007669"/>
    <property type="project" value="UniProtKB-UniRule"/>
</dbReference>
<gene>
    <name evidence="10" type="ORF">FC26_GL002084</name>
</gene>
<proteinExistence type="inferred from homology"/>
<dbReference type="EMBL" id="AYYY01000005">
    <property type="protein sequence ID" value="KRM62510.1"/>
    <property type="molecule type" value="Genomic_DNA"/>
</dbReference>
<protein>
    <recommendedName>
        <fullName evidence="8">Riboflavin transporter</fullName>
    </recommendedName>
</protein>
<evidence type="ECO:0000256" key="5">
    <source>
        <dbReference type="ARBA" id="ARBA00022692"/>
    </source>
</evidence>
<feature type="transmembrane region" description="Helical" evidence="9">
    <location>
        <begin position="120"/>
        <end position="142"/>
    </location>
</feature>
<organism evidence="10 11">
    <name type="scientific">Paucilactobacillus vaccinostercus DSM 20634</name>
    <dbReference type="NCBI Taxonomy" id="1423813"/>
    <lineage>
        <taxon>Bacteria</taxon>
        <taxon>Bacillati</taxon>
        <taxon>Bacillota</taxon>
        <taxon>Bacilli</taxon>
        <taxon>Lactobacillales</taxon>
        <taxon>Lactobacillaceae</taxon>
        <taxon>Paucilactobacillus</taxon>
    </lineage>
</organism>
<evidence type="ECO:0000313" key="11">
    <source>
        <dbReference type="Proteomes" id="UP000051733"/>
    </source>
</evidence>
<comment type="function">
    <text evidence="8">Probably a riboflavin-binding protein that interacts with the energy-coupling factor (ECF) ABC-transporter complex.</text>
</comment>
<keyword evidence="4 8" id="KW-1003">Cell membrane</keyword>
<keyword evidence="5 9" id="KW-0812">Transmembrane</keyword>
<name>A0A0R2A4Y4_9LACO</name>
<evidence type="ECO:0000256" key="3">
    <source>
        <dbReference type="ARBA" id="ARBA00022448"/>
    </source>
</evidence>
<evidence type="ECO:0000313" key="10">
    <source>
        <dbReference type="EMBL" id="KRM62510.1"/>
    </source>
</evidence>
<feature type="transmembrane region" description="Helical" evidence="9">
    <location>
        <begin position="54"/>
        <end position="82"/>
    </location>
</feature>
<feature type="transmembrane region" description="Helical" evidence="9">
    <location>
        <begin position="88"/>
        <end position="108"/>
    </location>
</feature>
<keyword evidence="6 9" id="KW-1133">Transmembrane helix</keyword>
<evidence type="ECO:0000256" key="2">
    <source>
        <dbReference type="ARBA" id="ARBA00005540"/>
    </source>
</evidence>
<dbReference type="AlphaFoldDB" id="A0A0R2A4Y4"/>
<evidence type="ECO:0000256" key="1">
    <source>
        <dbReference type="ARBA" id="ARBA00004651"/>
    </source>
</evidence>
<dbReference type="Pfam" id="PF12822">
    <property type="entry name" value="ECF_trnsprt"/>
    <property type="match status" value="1"/>
</dbReference>
<sequence length="197" mass="21615">MASQEVSIVVKVFNVHRTVGMALLGAIAFVLMFVEFPIIPIAPFLKIDFSDVPVLLGLVIYGPWGAVGITFLKCLIHALVYGMSIPELIGISSSFIASCTLIFPFNWALNRRHGSQRSNYIIGILLATLSLTVIESLLDWLVVLPLYMTVLGMKLTISLPTLVMAGVVPFNLIKGILIGVVFWLIASRMQGWLAKQK</sequence>
<keyword evidence="7 8" id="KW-0472">Membrane</keyword>
<comment type="subcellular location">
    <subcellularLocation>
        <location evidence="1">Cell membrane</location>
        <topology evidence="1">Multi-pass membrane protein</topology>
    </subcellularLocation>
</comment>
<dbReference type="InterPro" id="IPR025720">
    <property type="entry name" value="RibU"/>
</dbReference>
<dbReference type="InterPro" id="IPR024529">
    <property type="entry name" value="ECF_trnsprt_substrate-spec"/>
</dbReference>
<comment type="similarity">
    <text evidence="2 8">Belongs to the prokaryotic riboflavin transporter (P-RFT) (TC 2.A.87) family.</text>
</comment>
<reference evidence="10 11" key="1">
    <citation type="journal article" date="2015" name="Genome Announc.">
        <title>Expanding the biotechnology potential of lactobacilli through comparative genomics of 213 strains and associated genera.</title>
        <authorList>
            <person name="Sun Z."/>
            <person name="Harris H.M."/>
            <person name="McCann A."/>
            <person name="Guo C."/>
            <person name="Argimon S."/>
            <person name="Zhang W."/>
            <person name="Yang X."/>
            <person name="Jeffery I.B."/>
            <person name="Cooney J.C."/>
            <person name="Kagawa T.F."/>
            <person name="Liu W."/>
            <person name="Song Y."/>
            <person name="Salvetti E."/>
            <person name="Wrobel A."/>
            <person name="Rasinkangas P."/>
            <person name="Parkhill J."/>
            <person name="Rea M.C."/>
            <person name="O'Sullivan O."/>
            <person name="Ritari J."/>
            <person name="Douillard F.P."/>
            <person name="Paul Ross R."/>
            <person name="Yang R."/>
            <person name="Briner A.E."/>
            <person name="Felis G.E."/>
            <person name="de Vos W.M."/>
            <person name="Barrangou R."/>
            <person name="Klaenhammer T.R."/>
            <person name="Caufield P.W."/>
            <person name="Cui Y."/>
            <person name="Zhang H."/>
            <person name="O'Toole P.W."/>
        </authorList>
    </citation>
    <scope>NUCLEOTIDE SEQUENCE [LARGE SCALE GENOMIC DNA]</scope>
    <source>
        <strain evidence="10 11">DSM 20634</strain>
    </source>
</reference>
<evidence type="ECO:0000256" key="6">
    <source>
        <dbReference type="ARBA" id="ARBA00022989"/>
    </source>
</evidence>
<dbReference type="Proteomes" id="UP000051733">
    <property type="component" value="Unassembled WGS sequence"/>
</dbReference>
<dbReference type="PIRSF" id="PIRSF037778">
    <property type="entry name" value="UCP037778_transp_RibU"/>
    <property type="match status" value="1"/>
</dbReference>
<dbReference type="Gene3D" id="1.10.1760.20">
    <property type="match status" value="1"/>
</dbReference>
<evidence type="ECO:0000256" key="8">
    <source>
        <dbReference type="PIRNR" id="PIRNR037778"/>
    </source>
</evidence>
<feature type="transmembrane region" description="Helical" evidence="9">
    <location>
        <begin position="162"/>
        <end position="186"/>
    </location>
</feature>
<dbReference type="PANTHER" id="PTHR38438:SF1">
    <property type="entry name" value="RIBOFLAVIN TRANSPORTER RIBU"/>
    <property type="match status" value="1"/>
</dbReference>
<evidence type="ECO:0000256" key="4">
    <source>
        <dbReference type="ARBA" id="ARBA00022475"/>
    </source>
</evidence>